<proteinExistence type="predicted"/>
<dbReference type="PANTHER" id="PTHR43280:SF32">
    <property type="entry name" value="TRANSCRIPTIONAL REGULATORY PROTEIN"/>
    <property type="match status" value="1"/>
</dbReference>
<dbReference type="RefSeq" id="WP_345211887.1">
    <property type="nucleotide sequence ID" value="NZ_BAABFT010000007.1"/>
</dbReference>
<dbReference type="EMBL" id="BAABFT010000007">
    <property type="protein sequence ID" value="GAA4326640.1"/>
    <property type="molecule type" value="Genomic_DNA"/>
</dbReference>
<dbReference type="Proteomes" id="UP001500582">
    <property type="component" value="Unassembled WGS sequence"/>
</dbReference>
<accession>A0ABP8GLN6</accession>
<evidence type="ECO:0000313" key="6">
    <source>
        <dbReference type="Proteomes" id="UP001500582"/>
    </source>
</evidence>
<dbReference type="PANTHER" id="PTHR43280">
    <property type="entry name" value="ARAC-FAMILY TRANSCRIPTIONAL REGULATOR"/>
    <property type="match status" value="1"/>
</dbReference>
<dbReference type="SMART" id="SM00342">
    <property type="entry name" value="HTH_ARAC"/>
    <property type="match status" value="1"/>
</dbReference>
<evidence type="ECO:0000259" key="4">
    <source>
        <dbReference type="PROSITE" id="PS01124"/>
    </source>
</evidence>
<dbReference type="SUPFAM" id="SSF46689">
    <property type="entry name" value="Homeodomain-like"/>
    <property type="match status" value="1"/>
</dbReference>
<protein>
    <submittedName>
        <fullName evidence="5">Helix-turn-helix domain-containing protein</fullName>
    </submittedName>
</protein>
<keyword evidence="3" id="KW-0804">Transcription</keyword>
<organism evidence="5 6">
    <name type="scientific">Mucilaginibacter gynuensis</name>
    <dbReference type="NCBI Taxonomy" id="1302236"/>
    <lineage>
        <taxon>Bacteria</taxon>
        <taxon>Pseudomonadati</taxon>
        <taxon>Bacteroidota</taxon>
        <taxon>Sphingobacteriia</taxon>
        <taxon>Sphingobacteriales</taxon>
        <taxon>Sphingobacteriaceae</taxon>
        <taxon>Mucilaginibacter</taxon>
    </lineage>
</organism>
<name>A0ABP8GLN6_9SPHI</name>
<dbReference type="InterPro" id="IPR018060">
    <property type="entry name" value="HTH_AraC"/>
</dbReference>
<feature type="domain" description="HTH araC/xylS-type" evidence="4">
    <location>
        <begin position="181"/>
        <end position="279"/>
    </location>
</feature>
<sequence>MKNNIYDTGLKVIGTVLLDSQGLALINTDVYSNFIRILFIPKGVNIQVDIDSFATTSPTLVFISPDQLLRIDSIPDSSAFLLYYNRDFYCIQLNDKQVACDGLLFSQFNRMRLTPVPNEQAAFIHYMIGQINDEFLLKDPTQEEMLRTYLKQLLIKSTRFWRQRFVNEDDPVENKDLEIFRKFVQLVEVFYKEKHSVADYAEMMHLAPKTLTHKFKRLNLPQPGEVIKNRIILEAKRLLVYTERTAKEIAYELGYDDPAYFSRIFQIKTDRSPSGFRESYLLMNTPVKQAS</sequence>
<evidence type="ECO:0000256" key="1">
    <source>
        <dbReference type="ARBA" id="ARBA00023015"/>
    </source>
</evidence>
<dbReference type="InterPro" id="IPR009057">
    <property type="entry name" value="Homeodomain-like_sf"/>
</dbReference>
<dbReference type="Pfam" id="PF12833">
    <property type="entry name" value="HTH_18"/>
    <property type="match status" value="1"/>
</dbReference>
<keyword evidence="1" id="KW-0805">Transcription regulation</keyword>
<comment type="caution">
    <text evidence="5">The sequence shown here is derived from an EMBL/GenBank/DDBJ whole genome shotgun (WGS) entry which is preliminary data.</text>
</comment>
<gene>
    <name evidence="5" type="ORF">GCM10023149_29570</name>
</gene>
<evidence type="ECO:0000256" key="3">
    <source>
        <dbReference type="ARBA" id="ARBA00023163"/>
    </source>
</evidence>
<evidence type="ECO:0000313" key="5">
    <source>
        <dbReference type="EMBL" id="GAA4326640.1"/>
    </source>
</evidence>
<keyword evidence="6" id="KW-1185">Reference proteome</keyword>
<dbReference type="PROSITE" id="PS01124">
    <property type="entry name" value="HTH_ARAC_FAMILY_2"/>
    <property type="match status" value="1"/>
</dbReference>
<keyword evidence="2" id="KW-0238">DNA-binding</keyword>
<dbReference type="Gene3D" id="1.10.10.60">
    <property type="entry name" value="Homeodomain-like"/>
    <property type="match status" value="1"/>
</dbReference>
<reference evidence="6" key="1">
    <citation type="journal article" date="2019" name="Int. J. Syst. Evol. Microbiol.">
        <title>The Global Catalogue of Microorganisms (GCM) 10K type strain sequencing project: providing services to taxonomists for standard genome sequencing and annotation.</title>
        <authorList>
            <consortium name="The Broad Institute Genomics Platform"/>
            <consortium name="The Broad Institute Genome Sequencing Center for Infectious Disease"/>
            <person name="Wu L."/>
            <person name="Ma J."/>
        </authorList>
    </citation>
    <scope>NUCLEOTIDE SEQUENCE [LARGE SCALE GENOMIC DNA]</scope>
    <source>
        <strain evidence="6">JCM 17705</strain>
    </source>
</reference>
<evidence type="ECO:0000256" key="2">
    <source>
        <dbReference type="ARBA" id="ARBA00023125"/>
    </source>
</evidence>